<dbReference type="Proteomes" id="UP001163831">
    <property type="component" value="Chromosome"/>
</dbReference>
<name>A0ABY6GKC6_9PROT</name>
<protein>
    <submittedName>
        <fullName evidence="3">Heavy-metal-associated domain-containing protein</fullName>
    </submittedName>
</protein>
<dbReference type="CDD" id="cd00371">
    <property type="entry name" value="HMA"/>
    <property type="match status" value="1"/>
</dbReference>
<keyword evidence="1" id="KW-0479">Metal-binding</keyword>
<dbReference type="EMBL" id="CP107052">
    <property type="protein sequence ID" value="UYH51986.1"/>
    <property type="molecule type" value="Genomic_DNA"/>
</dbReference>
<accession>A0ABY6GKC6</accession>
<dbReference type="PROSITE" id="PS01047">
    <property type="entry name" value="HMA_1"/>
    <property type="match status" value="1"/>
</dbReference>
<dbReference type="PROSITE" id="PS50846">
    <property type="entry name" value="HMA_2"/>
    <property type="match status" value="1"/>
</dbReference>
<sequence>MARSDGGKGAGKMGQKLRFKVEGMMCEGCVSTLRKALSREADVSDIVISLERHELELTVQAPSVTPTHILQIVEDAGYSAAQLD</sequence>
<dbReference type="InterPro" id="IPR006121">
    <property type="entry name" value="HMA_dom"/>
</dbReference>
<evidence type="ECO:0000256" key="1">
    <source>
        <dbReference type="ARBA" id="ARBA00022723"/>
    </source>
</evidence>
<organism evidence="3 4">
    <name type="scientific">Candidatus Kirkpatrickella diaphorinae</name>
    <dbReference type="NCBI Taxonomy" id="2984322"/>
    <lineage>
        <taxon>Bacteria</taxon>
        <taxon>Pseudomonadati</taxon>
        <taxon>Pseudomonadota</taxon>
        <taxon>Alphaproteobacteria</taxon>
        <taxon>Acetobacterales</taxon>
        <taxon>Acetobacteraceae</taxon>
        <taxon>Candidatus Kirkpatrickella</taxon>
    </lineage>
</organism>
<feature type="domain" description="HMA" evidence="2">
    <location>
        <begin position="15"/>
        <end position="81"/>
    </location>
</feature>
<keyword evidence="4" id="KW-1185">Reference proteome</keyword>
<evidence type="ECO:0000259" key="2">
    <source>
        <dbReference type="PROSITE" id="PS50846"/>
    </source>
</evidence>
<dbReference type="InterPro" id="IPR036163">
    <property type="entry name" value="HMA_dom_sf"/>
</dbReference>
<dbReference type="InterPro" id="IPR017969">
    <property type="entry name" value="Heavy-metal-associated_CS"/>
</dbReference>
<proteinExistence type="predicted"/>
<reference evidence="3" key="1">
    <citation type="submission" date="2022-10" db="EMBL/GenBank/DDBJ databases">
        <title>Candidatus Kirkpatrella diaphorinas gen. nov., sp. nov., an uncultured endosymbiont identified in a population of Diaphorina citri from Hawaii.</title>
        <authorList>
            <person name="Henry E.M."/>
            <person name="Carlson C.R."/>
            <person name="Kuo Y.-W."/>
        </authorList>
    </citation>
    <scope>NUCLEOTIDE SEQUENCE</scope>
    <source>
        <strain evidence="3">CADCRV1</strain>
    </source>
</reference>
<dbReference type="Gene3D" id="3.30.70.100">
    <property type="match status" value="1"/>
</dbReference>
<dbReference type="RefSeq" id="WP_319807581.1">
    <property type="nucleotide sequence ID" value="NZ_CP107052.1"/>
</dbReference>
<evidence type="ECO:0000313" key="3">
    <source>
        <dbReference type="EMBL" id="UYH51986.1"/>
    </source>
</evidence>
<dbReference type="SUPFAM" id="SSF55008">
    <property type="entry name" value="HMA, heavy metal-associated domain"/>
    <property type="match status" value="1"/>
</dbReference>
<dbReference type="Pfam" id="PF00403">
    <property type="entry name" value="HMA"/>
    <property type="match status" value="1"/>
</dbReference>
<gene>
    <name evidence="3" type="ORF">N5W20_03775</name>
</gene>
<evidence type="ECO:0000313" key="4">
    <source>
        <dbReference type="Proteomes" id="UP001163831"/>
    </source>
</evidence>